<gene>
    <name evidence="2" type="ORF">QBC42DRAFT_290813</name>
</gene>
<sequence length="174" mass="18119">MKYFTLATAAIMSTLGSLAAAQTLNEACAPKGTHPKPGTPTCHCNTDGSVSCDAFELCGVGNTNANVALTSTYTATVRCRNNGGQIVDVKTQSIVAKKDISSLELKNGCLVVPSQSTKPAPTKPEFEARATCPNPNWTKELLGDTVRGDYVFTVTFANSGSCGPYLTITGTCTG</sequence>
<comment type="caution">
    <text evidence="2">The sequence shown here is derived from an EMBL/GenBank/DDBJ whole genome shotgun (WGS) entry which is preliminary data.</text>
</comment>
<protein>
    <submittedName>
        <fullName evidence="2">Uncharacterized protein</fullName>
    </submittedName>
</protein>
<evidence type="ECO:0000313" key="2">
    <source>
        <dbReference type="EMBL" id="KAK4458188.1"/>
    </source>
</evidence>
<accession>A0AAV9HF23</accession>
<keyword evidence="1" id="KW-0732">Signal</keyword>
<feature type="chain" id="PRO_5043664659" evidence="1">
    <location>
        <begin position="22"/>
        <end position="174"/>
    </location>
</feature>
<proteinExistence type="predicted"/>
<dbReference type="EMBL" id="MU865079">
    <property type="protein sequence ID" value="KAK4458188.1"/>
    <property type="molecule type" value="Genomic_DNA"/>
</dbReference>
<dbReference type="AlphaFoldDB" id="A0AAV9HF23"/>
<keyword evidence="3" id="KW-1185">Reference proteome</keyword>
<reference evidence="2" key="2">
    <citation type="submission" date="2023-06" db="EMBL/GenBank/DDBJ databases">
        <authorList>
            <consortium name="Lawrence Berkeley National Laboratory"/>
            <person name="Mondo S.J."/>
            <person name="Hensen N."/>
            <person name="Bonometti L."/>
            <person name="Westerberg I."/>
            <person name="Brannstrom I.O."/>
            <person name="Guillou S."/>
            <person name="Cros-Aarteil S."/>
            <person name="Calhoun S."/>
            <person name="Haridas S."/>
            <person name="Kuo A."/>
            <person name="Pangilinan J."/>
            <person name="Riley R."/>
            <person name="Labutti K."/>
            <person name="Andreopoulos B."/>
            <person name="Lipzen A."/>
            <person name="Chen C."/>
            <person name="Yanf M."/>
            <person name="Daum C."/>
            <person name="Ng V."/>
            <person name="Clum A."/>
            <person name="Steindorff A."/>
            <person name="Ohm R."/>
            <person name="Martin F."/>
            <person name="Silar P."/>
            <person name="Natvig D."/>
            <person name="Lalanne C."/>
            <person name="Gautier V."/>
            <person name="Ament-Velasquez S.L."/>
            <person name="Kruys A."/>
            <person name="Hutchinson M.I."/>
            <person name="Powell A.J."/>
            <person name="Barry K."/>
            <person name="Miller A.N."/>
            <person name="Grigoriev I.V."/>
            <person name="Debuchy R."/>
            <person name="Gladieux P."/>
            <person name="Thoren M.H."/>
            <person name="Johannesson H."/>
        </authorList>
    </citation>
    <scope>NUCLEOTIDE SEQUENCE</scope>
    <source>
        <strain evidence="2">PSN324</strain>
    </source>
</reference>
<name>A0AAV9HF23_9PEZI</name>
<organism evidence="2 3">
    <name type="scientific">Cladorrhinum samala</name>
    <dbReference type="NCBI Taxonomy" id="585594"/>
    <lineage>
        <taxon>Eukaryota</taxon>
        <taxon>Fungi</taxon>
        <taxon>Dikarya</taxon>
        <taxon>Ascomycota</taxon>
        <taxon>Pezizomycotina</taxon>
        <taxon>Sordariomycetes</taxon>
        <taxon>Sordariomycetidae</taxon>
        <taxon>Sordariales</taxon>
        <taxon>Podosporaceae</taxon>
        <taxon>Cladorrhinum</taxon>
    </lineage>
</organism>
<reference evidence="2" key="1">
    <citation type="journal article" date="2023" name="Mol. Phylogenet. Evol.">
        <title>Genome-scale phylogeny and comparative genomics of the fungal order Sordariales.</title>
        <authorList>
            <person name="Hensen N."/>
            <person name="Bonometti L."/>
            <person name="Westerberg I."/>
            <person name="Brannstrom I.O."/>
            <person name="Guillou S."/>
            <person name="Cros-Aarteil S."/>
            <person name="Calhoun S."/>
            <person name="Haridas S."/>
            <person name="Kuo A."/>
            <person name="Mondo S."/>
            <person name="Pangilinan J."/>
            <person name="Riley R."/>
            <person name="LaButti K."/>
            <person name="Andreopoulos B."/>
            <person name="Lipzen A."/>
            <person name="Chen C."/>
            <person name="Yan M."/>
            <person name="Daum C."/>
            <person name="Ng V."/>
            <person name="Clum A."/>
            <person name="Steindorff A."/>
            <person name="Ohm R.A."/>
            <person name="Martin F."/>
            <person name="Silar P."/>
            <person name="Natvig D.O."/>
            <person name="Lalanne C."/>
            <person name="Gautier V."/>
            <person name="Ament-Velasquez S.L."/>
            <person name="Kruys A."/>
            <person name="Hutchinson M.I."/>
            <person name="Powell A.J."/>
            <person name="Barry K."/>
            <person name="Miller A.N."/>
            <person name="Grigoriev I.V."/>
            <person name="Debuchy R."/>
            <person name="Gladieux P."/>
            <person name="Hiltunen Thoren M."/>
            <person name="Johannesson H."/>
        </authorList>
    </citation>
    <scope>NUCLEOTIDE SEQUENCE</scope>
    <source>
        <strain evidence="2">PSN324</strain>
    </source>
</reference>
<evidence type="ECO:0000313" key="3">
    <source>
        <dbReference type="Proteomes" id="UP001321749"/>
    </source>
</evidence>
<feature type="signal peptide" evidence="1">
    <location>
        <begin position="1"/>
        <end position="21"/>
    </location>
</feature>
<evidence type="ECO:0000256" key="1">
    <source>
        <dbReference type="SAM" id="SignalP"/>
    </source>
</evidence>
<dbReference type="Proteomes" id="UP001321749">
    <property type="component" value="Unassembled WGS sequence"/>
</dbReference>